<dbReference type="SUPFAM" id="SSF56219">
    <property type="entry name" value="DNase I-like"/>
    <property type="match status" value="1"/>
</dbReference>
<dbReference type="InterPro" id="IPR036691">
    <property type="entry name" value="Endo/exonu/phosph_ase_sf"/>
</dbReference>
<proteinExistence type="predicted"/>
<evidence type="ECO:0000256" key="4">
    <source>
        <dbReference type="SAM" id="SignalP"/>
    </source>
</evidence>
<keyword evidence="2" id="KW-0119">Carbohydrate metabolism</keyword>
<dbReference type="Gene3D" id="3.60.10.10">
    <property type="entry name" value="Endonuclease/exonuclease/phosphatase"/>
    <property type="match status" value="1"/>
</dbReference>
<dbReference type="RefSeq" id="WP_154595982.1">
    <property type="nucleotide sequence ID" value="NZ_CP060587.1"/>
</dbReference>
<keyword evidence="2" id="KW-0624">Polysaccharide degradation</keyword>
<sequence>MPGLFRSLCLLGTGGALIGGAALMATTTDAEGNGPVTRLAGIERPYLKVLSVEVAPREVSLAWSGNGSQYRVSLGDDLTRPARTIVTTEPTAKLPAPEAADPKGRVSYRVESVEAGTTEVAVEGTVTLLPGVPPRPKVKRTAPEGAVVKWKPADYATTYDVAVSTSRKKLPKKVERLTRGGTAFATDSLKPERTYWVRVRAVGEAGVSRFGPPTKVTTPPADSEFSIGSWNICSEACSGFGGRVGGQAAQVHASGVDILALQEAGGQRVGPTTRAAFSGGPKNLVAAEGGGNSRYLSYSPEKFTQLGGGRWSLGHGRWATWARLEDKLTERPFIVVSVHLLSGHKKNGERAAEMRSLMGGLAGINTQDDPVVLAGDFNSGTHRSGDTVGPIVRSSGYKDTVEVADETQNAQVNTGSRRGDKAIMSHDHVDHIYVSSDWEVPAWRQWANLSGTTYVGTWLSDHNMIAATVTLERAEKDAVKDPSEVVKVPAKLREEVAPTTTSSPSATLPLRE</sequence>
<evidence type="ECO:0000313" key="6">
    <source>
        <dbReference type="EMBL" id="QNL94665.1"/>
    </source>
</evidence>
<keyword evidence="7" id="KW-1185">Reference proteome</keyword>
<dbReference type="CDD" id="cd00063">
    <property type="entry name" value="FN3"/>
    <property type="match status" value="1"/>
</dbReference>
<dbReference type="InterPro" id="IPR005135">
    <property type="entry name" value="Endo/exonuclease/phosphatase"/>
</dbReference>
<keyword evidence="6" id="KW-0255">Endonuclease</keyword>
<dbReference type="Pfam" id="PF00041">
    <property type="entry name" value="fn3"/>
    <property type="match status" value="1"/>
</dbReference>
<feature type="chain" id="PRO_5045972981" evidence="4">
    <location>
        <begin position="22"/>
        <end position="512"/>
    </location>
</feature>
<evidence type="ECO:0000256" key="3">
    <source>
        <dbReference type="SAM" id="MobiDB-lite"/>
    </source>
</evidence>
<dbReference type="Gene3D" id="2.60.40.10">
    <property type="entry name" value="Immunoglobulins"/>
    <property type="match status" value="1"/>
</dbReference>
<dbReference type="PROSITE" id="PS50853">
    <property type="entry name" value="FN3"/>
    <property type="match status" value="1"/>
</dbReference>
<evidence type="ECO:0000259" key="5">
    <source>
        <dbReference type="PROSITE" id="PS50853"/>
    </source>
</evidence>
<keyword evidence="6" id="KW-0540">Nuclease</keyword>
<dbReference type="InterPro" id="IPR003961">
    <property type="entry name" value="FN3_dom"/>
</dbReference>
<dbReference type="InterPro" id="IPR013783">
    <property type="entry name" value="Ig-like_fold"/>
</dbReference>
<dbReference type="GO" id="GO:0004519">
    <property type="term" value="F:endonuclease activity"/>
    <property type="evidence" value="ECO:0007669"/>
    <property type="project" value="UniProtKB-KW"/>
</dbReference>
<feature type="region of interest" description="Disordered" evidence="3">
    <location>
        <begin position="492"/>
        <end position="512"/>
    </location>
</feature>
<dbReference type="EMBL" id="CP060587">
    <property type="protein sequence ID" value="QNL94665.1"/>
    <property type="molecule type" value="Genomic_DNA"/>
</dbReference>
<gene>
    <name evidence="6" type="ORF">H9L21_01445</name>
</gene>
<dbReference type="Pfam" id="PF03372">
    <property type="entry name" value="Exo_endo_phos"/>
    <property type="match status" value="1"/>
</dbReference>
<keyword evidence="6" id="KW-0378">Hydrolase</keyword>
<keyword evidence="4" id="KW-0732">Signal</keyword>
<dbReference type="SMART" id="SM00060">
    <property type="entry name" value="FN3"/>
    <property type="match status" value="1"/>
</dbReference>
<evidence type="ECO:0000313" key="7">
    <source>
        <dbReference type="Proteomes" id="UP000515871"/>
    </source>
</evidence>
<name>A0ABX6SZL5_9ACTN</name>
<organism evidence="6 7">
    <name type="scientific">Aeromicrobium senzhongii</name>
    <dbReference type="NCBI Taxonomy" id="2663859"/>
    <lineage>
        <taxon>Bacteria</taxon>
        <taxon>Bacillati</taxon>
        <taxon>Actinomycetota</taxon>
        <taxon>Actinomycetes</taxon>
        <taxon>Propionibacteriales</taxon>
        <taxon>Nocardioidaceae</taxon>
        <taxon>Aeromicrobium</taxon>
    </lineage>
</organism>
<reference evidence="6 7" key="1">
    <citation type="submission" date="2020-08" db="EMBL/GenBank/DDBJ databases">
        <title>Novel species in genus Aeromicrobium.</title>
        <authorList>
            <person name="Zhang G."/>
        </authorList>
    </citation>
    <scope>NUCLEOTIDE SEQUENCE [LARGE SCALE GENOMIC DNA]</scope>
    <source>
        <strain evidence="7">zg-629</strain>
    </source>
</reference>
<protein>
    <submittedName>
        <fullName evidence="6">Endonuclease/exonuclease/phosphatase family protein</fullName>
    </submittedName>
</protein>
<feature type="signal peptide" evidence="4">
    <location>
        <begin position="1"/>
        <end position="21"/>
    </location>
</feature>
<feature type="compositionally biased region" description="Low complexity" evidence="3">
    <location>
        <begin position="497"/>
        <end position="512"/>
    </location>
</feature>
<dbReference type="InterPro" id="IPR036116">
    <property type="entry name" value="FN3_sf"/>
</dbReference>
<feature type="domain" description="Fibronectin type-III" evidence="5">
    <location>
        <begin position="132"/>
        <end position="221"/>
    </location>
</feature>
<accession>A0ABX6SZL5</accession>
<keyword evidence="1" id="KW-0326">Glycosidase</keyword>
<dbReference type="SUPFAM" id="SSF49265">
    <property type="entry name" value="Fibronectin type III"/>
    <property type="match status" value="1"/>
</dbReference>
<evidence type="ECO:0000256" key="2">
    <source>
        <dbReference type="ARBA" id="ARBA00023326"/>
    </source>
</evidence>
<dbReference type="Proteomes" id="UP000515871">
    <property type="component" value="Chromosome"/>
</dbReference>
<evidence type="ECO:0000256" key="1">
    <source>
        <dbReference type="ARBA" id="ARBA00023295"/>
    </source>
</evidence>